<dbReference type="SUPFAM" id="SSF117916">
    <property type="entry name" value="Fe-S cluster assembly (FSCA) domain-like"/>
    <property type="match status" value="1"/>
</dbReference>
<dbReference type="PROSITE" id="PS51194">
    <property type="entry name" value="HELICASE_CTER"/>
    <property type="match status" value="1"/>
</dbReference>
<evidence type="ECO:0000256" key="2">
    <source>
        <dbReference type="ARBA" id="ARBA00022737"/>
    </source>
</evidence>
<dbReference type="GO" id="GO:0003723">
    <property type="term" value="F:RNA binding"/>
    <property type="evidence" value="ECO:0007669"/>
    <property type="project" value="UniProtKB-UniRule"/>
</dbReference>
<gene>
    <name evidence="14" type="ORF">MSAN_01267700</name>
</gene>
<dbReference type="InterPro" id="IPR002744">
    <property type="entry name" value="MIP18-like"/>
</dbReference>
<dbReference type="InterPro" id="IPR014001">
    <property type="entry name" value="Helicase_ATP-bd"/>
</dbReference>
<evidence type="ECO:0000259" key="12">
    <source>
        <dbReference type="PROSITE" id="PS51194"/>
    </source>
</evidence>
<dbReference type="GO" id="GO:1990229">
    <property type="term" value="C:iron-sulfur cluster assembly complex"/>
    <property type="evidence" value="ECO:0007669"/>
    <property type="project" value="UniProtKB-ARBA"/>
</dbReference>
<dbReference type="Gene3D" id="3.30.160.380">
    <property type="entry name" value="Dicer dimerisation domain"/>
    <property type="match status" value="1"/>
</dbReference>
<evidence type="ECO:0000259" key="13">
    <source>
        <dbReference type="PROSITE" id="PS51327"/>
    </source>
</evidence>
<dbReference type="PROSITE" id="PS00517">
    <property type="entry name" value="RNASE_3_1"/>
    <property type="match status" value="1"/>
</dbReference>
<dbReference type="GO" id="GO:0140535">
    <property type="term" value="C:intracellular protein-containing complex"/>
    <property type="evidence" value="ECO:0007669"/>
    <property type="project" value="UniProtKB-ARBA"/>
</dbReference>
<dbReference type="PANTHER" id="PTHR14950:SF37">
    <property type="entry name" value="ENDORIBONUCLEASE DICER"/>
    <property type="match status" value="1"/>
</dbReference>
<dbReference type="InterPro" id="IPR005034">
    <property type="entry name" value="Dicer_dimerisation"/>
</dbReference>
<dbReference type="InterPro" id="IPR034904">
    <property type="entry name" value="FSCA_dom_sf"/>
</dbReference>
<dbReference type="PROSITE" id="PS51192">
    <property type="entry name" value="HELICASE_ATP_BIND_1"/>
    <property type="match status" value="1"/>
</dbReference>
<dbReference type="Pfam" id="PF00271">
    <property type="entry name" value="Helicase_C"/>
    <property type="match status" value="1"/>
</dbReference>
<keyword evidence="8" id="KW-0694">RNA-binding</keyword>
<dbReference type="Pfam" id="PF00270">
    <property type="entry name" value="DEAD"/>
    <property type="match status" value="1"/>
</dbReference>
<evidence type="ECO:0000256" key="4">
    <source>
        <dbReference type="ARBA" id="ARBA00022801"/>
    </source>
</evidence>
<dbReference type="Pfam" id="PF03368">
    <property type="entry name" value="Dicer_dimer"/>
    <property type="match status" value="1"/>
</dbReference>
<dbReference type="SUPFAM" id="SSF69065">
    <property type="entry name" value="RNase III domain-like"/>
    <property type="match status" value="2"/>
</dbReference>
<feature type="domain" description="Helicase C-terminal" evidence="12">
    <location>
        <begin position="503"/>
        <end position="666"/>
    </location>
</feature>
<name>A0A8H6YJ78_9AGAR</name>
<dbReference type="OrthoDB" id="416741at2759"/>
<evidence type="ECO:0000259" key="11">
    <source>
        <dbReference type="PROSITE" id="PS51192"/>
    </source>
</evidence>
<dbReference type="Proteomes" id="UP000623467">
    <property type="component" value="Unassembled WGS sequence"/>
</dbReference>
<evidence type="ECO:0000256" key="6">
    <source>
        <dbReference type="ARBA" id="ARBA00022829"/>
    </source>
</evidence>
<feature type="domain" description="RNase III" evidence="10">
    <location>
        <begin position="1244"/>
        <end position="1391"/>
    </location>
</feature>
<keyword evidence="7" id="KW-0067">ATP-binding</keyword>
<dbReference type="Gene3D" id="1.10.1520.10">
    <property type="entry name" value="Ribonuclease III domain"/>
    <property type="match status" value="2"/>
</dbReference>
<evidence type="ECO:0008006" key="16">
    <source>
        <dbReference type="Google" id="ProtNLM"/>
    </source>
</evidence>
<dbReference type="InterPro" id="IPR011545">
    <property type="entry name" value="DEAD/DEAH_box_helicase_dom"/>
</dbReference>
<dbReference type="SMART" id="SM00490">
    <property type="entry name" value="HELICc"/>
    <property type="match status" value="1"/>
</dbReference>
<evidence type="ECO:0000256" key="5">
    <source>
        <dbReference type="ARBA" id="ARBA00022806"/>
    </source>
</evidence>
<reference evidence="14" key="1">
    <citation type="submission" date="2020-05" db="EMBL/GenBank/DDBJ databases">
        <title>Mycena genomes resolve the evolution of fungal bioluminescence.</title>
        <authorList>
            <person name="Tsai I.J."/>
        </authorList>
    </citation>
    <scope>NUCLEOTIDE SEQUENCE</scope>
    <source>
        <strain evidence="14">160909Yilan</strain>
    </source>
</reference>
<keyword evidence="3" id="KW-0547">Nucleotide-binding</keyword>
<dbReference type="SMART" id="SM00535">
    <property type="entry name" value="RIBOc"/>
    <property type="match status" value="2"/>
</dbReference>
<feature type="domain" description="Dicer dsRNA-binding fold" evidence="13">
    <location>
        <begin position="693"/>
        <end position="793"/>
    </location>
</feature>
<dbReference type="GO" id="GO:0004386">
    <property type="term" value="F:helicase activity"/>
    <property type="evidence" value="ECO:0007669"/>
    <property type="project" value="UniProtKB-KW"/>
</dbReference>
<dbReference type="CDD" id="cd18034">
    <property type="entry name" value="DEXHc_dicer"/>
    <property type="match status" value="1"/>
</dbReference>
<feature type="region of interest" description="Disordered" evidence="9">
    <location>
        <begin position="16"/>
        <end position="46"/>
    </location>
</feature>
<feature type="domain" description="RNase III" evidence="10">
    <location>
        <begin position="1096"/>
        <end position="1207"/>
    </location>
</feature>
<dbReference type="Gene3D" id="6.10.250.1280">
    <property type="match status" value="1"/>
</dbReference>
<feature type="domain" description="Helicase ATP-binding" evidence="11">
    <location>
        <begin position="188"/>
        <end position="361"/>
    </location>
</feature>
<accession>A0A8H6YJ78</accession>
<dbReference type="GO" id="GO:0030422">
    <property type="term" value="P:siRNA processing"/>
    <property type="evidence" value="ECO:0007669"/>
    <property type="project" value="TreeGrafter"/>
</dbReference>
<dbReference type="Gene3D" id="3.30.300.130">
    <property type="entry name" value="Fe-S cluster assembly (FSCA)"/>
    <property type="match status" value="1"/>
</dbReference>
<dbReference type="PROSITE" id="PS51327">
    <property type="entry name" value="DICER_DSRBF"/>
    <property type="match status" value="1"/>
</dbReference>
<comment type="caution">
    <text evidence="14">The sequence shown here is derived from an EMBL/GenBank/DDBJ whole genome shotgun (WGS) entry which is preliminary data.</text>
</comment>
<dbReference type="GO" id="GO:0007059">
    <property type="term" value="P:chromosome segregation"/>
    <property type="evidence" value="ECO:0007669"/>
    <property type="project" value="UniProtKB-KW"/>
</dbReference>
<comment type="similarity">
    <text evidence="8">Belongs to the helicase family. Dicer subfamily.</text>
</comment>
<dbReference type="Pfam" id="PF01883">
    <property type="entry name" value="FeS_assembly_P"/>
    <property type="match status" value="1"/>
</dbReference>
<dbReference type="GO" id="GO:0005634">
    <property type="term" value="C:nucleus"/>
    <property type="evidence" value="ECO:0007669"/>
    <property type="project" value="TreeGrafter"/>
</dbReference>
<proteinExistence type="inferred from homology"/>
<organism evidence="14 15">
    <name type="scientific">Mycena sanguinolenta</name>
    <dbReference type="NCBI Taxonomy" id="230812"/>
    <lineage>
        <taxon>Eukaryota</taxon>
        <taxon>Fungi</taxon>
        <taxon>Dikarya</taxon>
        <taxon>Basidiomycota</taxon>
        <taxon>Agaricomycotina</taxon>
        <taxon>Agaricomycetes</taxon>
        <taxon>Agaricomycetidae</taxon>
        <taxon>Agaricales</taxon>
        <taxon>Marasmiineae</taxon>
        <taxon>Mycenaceae</taxon>
        <taxon>Mycena</taxon>
    </lineage>
</organism>
<keyword evidence="4" id="KW-0378">Hydrolase</keyword>
<dbReference type="InterPro" id="IPR027417">
    <property type="entry name" value="P-loop_NTPase"/>
</dbReference>
<dbReference type="PANTHER" id="PTHR14950">
    <property type="entry name" value="DICER-RELATED"/>
    <property type="match status" value="1"/>
</dbReference>
<evidence type="ECO:0000313" key="15">
    <source>
        <dbReference type="Proteomes" id="UP000623467"/>
    </source>
</evidence>
<protein>
    <recommendedName>
        <fullName evidence="16">Dicer-like protein 1</fullName>
    </recommendedName>
</protein>
<dbReference type="InterPro" id="IPR036389">
    <property type="entry name" value="RNase_III_sf"/>
</dbReference>
<evidence type="ECO:0000256" key="1">
    <source>
        <dbReference type="ARBA" id="ARBA00010381"/>
    </source>
</evidence>
<dbReference type="FunFam" id="3.30.300.130:FF:000005">
    <property type="entry name" value="Mitotic spindle-associated mmxd complex subunit"/>
    <property type="match status" value="1"/>
</dbReference>
<dbReference type="InterPro" id="IPR000999">
    <property type="entry name" value="RNase_III_dom"/>
</dbReference>
<keyword evidence="15" id="KW-1185">Reference proteome</keyword>
<evidence type="ECO:0000259" key="10">
    <source>
        <dbReference type="PROSITE" id="PS50142"/>
    </source>
</evidence>
<dbReference type="InterPro" id="IPR001650">
    <property type="entry name" value="Helicase_C-like"/>
</dbReference>
<dbReference type="Pfam" id="PF00636">
    <property type="entry name" value="Ribonuclease_3"/>
    <property type="match status" value="2"/>
</dbReference>
<dbReference type="PROSITE" id="PS50142">
    <property type="entry name" value="RNASE_3_2"/>
    <property type="match status" value="2"/>
</dbReference>
<dbReference type="EMBL" id="JACAZH010000009">
    <property type="protein sequence ID" value="KAF7359254.1"/>
    <property type="molecule type" value="Genomic_DNA"/>
</dbReference>
<sequence length="1526" mass="170655">MAVEIFNQNPTIFAPVKSSKGSSKTDYLWVSDPLEPHDDGDDMDSEEPIDPDEVFDLIRSIADPEHPNTLEELRVVSAPQITIIGNCVHVEFTPTVPHCGLSTLIGLSIRVRLIRALPSRFKIDITLKPGSHQSELAVNKQLNDKERVAAALENPALVQTLEQTLANASLRDHNEVREMLARQYQEEVFDLARKSNVIVALDTGAGKTFIALLLLKWVSAVTPGAKSIFLVPQVALVEQQGHFIASQSSLRVIKLHGALEIDLADRRGWTRKWENYDVFVMTPQIFLNLITHSLWTIDKVSLMIFDECHHARKNHPYNGIMREYFEIVSPQQRPKIFGMTASPIWNIQDAAGSLAVLEQNLDAKVVTVHNHADELAVYASKASEIIKQYPPPPEEYGVSSPTLFECLNVFKRTFCSLNIGWDDIERRYMTTLFNLGPYCASLYLYLEIRQCISQPRKVEELPSDPSASSPDPLADLDQIEDILTAFDDLSSSPSVSLEWCSPKLRVLVEILLSHRAQPFQCIVFVEQRQVAVCLAKVLPCIPGLHGVVRCTELVGQGDSTNGVLKNSGQSTQKTLQSFREGSTNLIIATAVAEEGIDLPACDLVIRFDALQHMIGYVQSRGRARSKASTFVIMVEENDSAQMARYKAFSEMDPELKAIYHSRQDDAIYGDSDADEEEIHPRDLAERERYVIPSTNAVLSYDNAITLLNRLCAHIPHDAFTPTHCPKYSGEFEAVLRLPSSLPLLPQDLQYQGPRKFSKKEAKRAVTFLAVKRLHELNVFDQYLLPIPSAQKGHEENDGTPSLNVDQVPNIMHVSVKDPWTTDYSQQLWIHPIFIDDRRVAGLVTGTQLYPTGLSCEKSRVRISAPDLVRSDGMQRETMHLFTKECIWYRITASPLDLLGLYLVPIANTGQPDFAVMQRFMAFPRGNPNWENIDETDFGRLIVVNVNLVGHTYTLRQVRDDLSPASVPPEGSPEAGFPTYHDYWVHKWTGKSGSRKKPPYIPDTGPLVELSPLARSKSTAVYPLNSKSFDDASTEPLPPATEPPHVLFPRDCCRWVYIPEDVCEALEILPALCYRITDIYRVRRARLSLSLPPILDDLLVEAFTLPCAAAGYNNQRLETLGDAVLELCTSVHLFNKYPNRHQGQLSIMRQNSICNRFLLSRAKEIGLETFLTSETRVARIWKQSIQRALLDDFDCMEATLGASFVTGGIEMALQSGRALGLDFGGPMPWNIRYGTPEASPVPTMFAELEETLGYSFRCGKLLLEALTHPSFENQLTSSYERLEFLGDAILDLVVIDYLYRKFPDADSDELAWPRTRAICAPALAHVAVRCLKLHHFMLVNSFKLSLEIQRCAPELQACSGEEIVQRGWRYDPPKAISDVFESVVGAVLVDSNYNYERTAAAVESVMHDVLEALTPSLQRDPITELMEWAGTSGCMSSKQIVFKKTTSSQRGGQHGVTTTVHGVTVAGPMFSTSSMIAKQLAAEQTLSVLRDQGNEHSLEHLCDCRNARRSKPDSAQIPVLTTVLPID</sequence>
<dbReference type="SMART" id="SM00487">
    <property type="entry name" value="DEXDc"/>
    <property type="match status" value="1"/>
</dbReference>
<dbReference type="CDD" id="cd00593">
    <property type="entry name" value="RIBOc"/>
    <property type="match status" value="2"/>
</dbReference>
<evidence type="ECO:0000256" key="3">
    <source>
        <dbReference type="ARBA" id="ARBA00022741"/>
    </source>
</evidence>
<evidence type="ECO:0000256" key="8">
    <source>
        <dbReference type="PROSITE-ProRule" id="PRU00657"/>
    </source>
</evidence>
<keyword evidence="2" id="KW-0677">Repeat</keyword>
<comment type="similarity">
    <text evidence="1">Belongs to the MIP18 family.</text>
</comment>
<dbReference type="SUPFAM" id="SSF54768">
    <property type="entry name" value="dsRNA-binding domain-like"/>
    <property type="match status" value="1"/>
</dbReference>
<evidence type="ECO:0000256" key="7">
    <source>
        <dbReference type="ARBA" id="ARBA00022840"/>
    </source>
</evidence>
<evidence type="ECO:0000256" key="9">
    <source>
        <dbReference type="SAM" id="MobiDB-lite"/>
    </source>
</evidence>
<dbReference type="GO" id="GO:0005524">
    <property type="term" value="F:ATP binding"/>
    <property type="evidence" value="ECO:0007669"/>
    <property type="project" value="UniProtKB-KW"/>
</dbReference>
<dbReference type="SUPFAM" id="SSF52540">
    <property type="entry name" value="P-loop containing nucleoside triphosphate hydrolases"/>
    <property type="match status" value="1"/>
</dbReference>
<dbReference type="GO" id="GO:0004525">
    <property type="term" value="F:ribonuclease III activity"/>
    <property type="evidence" value="ECO:0007669"/>
    <property type="project" value="InterPro"/>
</dbReference>
<keyword evidence="6" id="KW-0159">Chromosome partition</keyword>
<evidence type="ECO:0000313" key="14">
    <source>
        <dbReference type="EMBL" id="KAF7359254.1"/>
    </source>
</evidence>
<dbReference type="InterPro" id="IPR038248">
    <property type="entry name" value="Dicer_dimer_sf"/>
</dbReference>
<dbReference type="Gene3D" id="3.40.50.300">
    <property type="entry name" value="P-loop containing nucleotide triphosphate hydrolases"/>
    <property type="match status" value="2"/>
</dbReference>
<keyword evidence="5" id="KW-0347">Helicase</keyword>